<evidence type="ECO:0000256" key="1">
    <source>
        <dbReference type="SAM" id="Phobius"/>
    </source>
</evidence>
<sequence>MKLIFLSFLVISFLVGFLGTWYFSERDGKYYKISLVTAGASLILFCAFFPTDKVIDHMSTIDTSDSVVKTDVYTTRKISHKNF</sequence>
<gene>
    <name evidence="2" type="ORF">KUA55_16145</name>
</gene>
<reference evidence="2 3" key="1">
    <citation type="submission" date="2021-06" db="EMBL/GenBank/DDBJ databases">
        <title>Enterococcus alishanensis sp. nov., a novel lactic acid bacterium isolated from fresh coffee beans.</title>
        <authorList>
            <person name="Chen Y.-S."/>
        </authorList>
    </citation>
    <scope>NUCLEOTIDE SEQUENCE [LARGE SCALE GENOMIC DNA]</scope>
    <source>
        <strain evidence="2 3">ALS3</strain>
    </source>
</reference>
<dbReference type="Proteomes" id="UP000774130">
    <property type="component" value="Unassembled WGS sequence"/>
</dbReference>
<name>A0ABS6TH55_9ENTE</name>
<dbReference type="RefSeq" id="WP_218327430.1">
    <property type="nucleotide sequence ID" value="NZ_JAHUZB010000009.1"/>
</dbReference>
<keyword evidence="1" id="KW-0472">Membrane</keyword>
<dbReference type="EMBL" id="JAHUZB010000009">
    <property type="protein sequence ID" value="MBV7392216.1"/>
    <property type="molecule type" value="Genomic_DNA"/>
</dbReference>
<accession>A0ABS6TH55</accession>
<organism evidence="2 3">
    <name type="scientific">Enterococcus alishanensis</name>
    <dbReference type="NCBI Taxonomy" id="1303817"/>
    <lineage>
        <taxon>Bacteria</taxon>
        <taxon>Bacillati</taxon>
        <taxon>Bacillota</taxon>
        <taxon>Bacilli</taxon>
        <taxon>Lactobacillales</taxon>
        <taxon>Enterococcaceae</taxon>
        <taxon>Enterococcus</taxon>
    </lineage>
</organism>
<keyword evidence="3" id="KW-1185">Reference proteome</keyword>
<evidence type="ECO:0000313" key="2">
    <source>
        <dbReference type="EMBL" id="MBV7392216.1"/>
    </source>
</evidence>
<keyword evidence="1" id="KW-1133">Transmembrane helix</keyword>
<proteinExistence type="predicted"/>
<comment type="caution">
    <text evidence="2">The sequence shown here is derived from an EMBL/GenBank/DDBJ whole genome shotgun (WGS) entry which is preliminary data.</text>
</comment>
<protein>
    <submittedName>
        <fullName evidence="2">Uncharacterized protein</fullName>
    </submittedName>
</protein>
<evidence type="ECO:0000313" key="3">
    <source>
        <dbReference type="Proteomes" id="UP000774130"/>
    </source>
</evidence>
<keyword evidence="1" id="KW-0812">Transmembrane</keyword>
<feature type="transmembrane region" description="Helical" evidence="1">
    <location>
        <begin position="5"/>
        <end position="24"/>
    </location>
</feature>
<feature type="transmembrane region" description="Helical" evidence="1">
    <location>
        <begin position="30"/>
        <end position="49"/>
    </location>
</feature>